<dbReference type="InterPro" id="IPR032808">
    <property type="entry name" value="DoxX"/>
</dbReference>
<feature type="transmembrane region" description="Helical" evidence="6">
    <location>
        <begin position="350"/>
        <end position="375"/>
    </location>
</feature>
<reference evidence="7" key="1">
    <citation type="submission" date="2022-10" db="EMBL/GenBank/DDBJ databases">
        <authorList>
            <person name="Chen Y."/>
            <person name="Dougan E. K."/>
            <person name="Chan C."/>
            <person name="Rhodes N."/>
            <person name="Thang M."/>
        </authorList>
    </citation>
    <scope>NUCLEOTIDE SEQUENCE</scope>
</reference>
<protein>
    <submittedName>
        <fullName evidence="7">Uncharacterized protein</fullName>
    </submittedName>
</protein>
<feature type="transmembrane region" description="Helical" evidence="6">
    <location>
        <begin position="115"/>
        <end position="136"/>
    </location>
</feature>
<dbReference type="AlphaFoldDB" id="A0A9P1C8F0"/>
<comment type="subcellular location">
    <subcellularLocation>
        <location evidence="1">Membrane</location>
        <topology evidence="1">Multi-pass membrane protein</topology>
    </subcellularLocation>
</comment>
<organism evidence="7">
    <name type="scientific">Cladocopium goreaui</name>
    <dbReference type="NCBI Taxonomy" id="2562237"/>
    <lineage>
        <taxon>Eukaryota</taxon>
        <taxon>Sar</taxon>
        <taxon>Alveolata</taxon>
        <taxon>Dinophyceae</taxon>
        <taxon>Suessiales</taxon>
        <taxon>Symbiodiniaceae</taxon>
        <taxon>Cladocopium</taxon>
    </lineage>
</organism>
<feature type="transmembrane region" description="Helical" evidence="6">
    <location>
        <begin position="464"/>
        <end position="486"/>
    </location>
</feature>
<dbReference type="PANTHER" id="PTHR37935:SF1">
    <property type="entry name" value="CHROMOSOME UNDETERMINED SCAFFOLD_14, WHOLE GENOME SHOTGUN SEQUENCE"/>
    <property type="match status" value="1"/>
</dbReference>
<evidence type="ECO:0000256" key="6">
    <source>
        <dbReference type="SAM" id="Phobius"/>
    </source>
</evidence>
<feature type="transmembrane region" description="Helical" evidence="6">
    <location>
        <begin position="381"/>
        <end position="398"/>
    </location>
</feature>
<evidence type="ECO:0000256" key="2">
    <source>
        <dbReference type="ARBA" id="ARBA00022692"/>
    </source>
</evidence>
<reference evidence="8 9" key="2">
    <citation type="submission" date="2024-05" db="EMBL/GenBank/DDBJ databases">
        <authorList>
            <person name="Chen Y."/>
            <person name="Shah S."/>
            <person name="Dougan E. K."/>
            <person name="Thang M."/>
            <person name="Chan C."/>
        </authorList>
    </citation>
    <scope>NUCLEOTIDE SEQUENCE [LARGE SCALE GENOMIC DNA]</scope>
</reference>
<feature type="transmembrane region" description="Helical" evidence="6">
    <location>
        <begin position="498"/>
        <end position="521"/>
    </location>
</feature>
<gene>
    <name evidence="7" type="ORF">C1SCF055_LOCUS13877</name>
</gene>
<dbReference type="OrthoDB" id="430329at2759"/>
<dbReference type="EMBL" id="CAMXCT020001090">
    <property type="protein sequence ID" value="CAL1139908.1"/>
    <property type="molecule type" value="Genomic_DNA"/>
</dbReference>
<dbReference type="PANTHER" id="PTHR37935">
    <property type="entry name" value="CHROMOSOME UNDETERMINED SCAFFOLD_14, WHOLE GENOME SHOTGUN SEQUENCE"/>
    <property type="match status" value="1"/>
</dbReference>
<feature type="region of interest" description="Disordered" evidence="5">
    <location>
        <begin position="66"/>
        <end position="86"/>
    </location>
</feature>
<dbReference type="Pfam" id="PF07681">
    <property type="entry name" value="DoxX"/>
    <property type="match status" value="1"/>
</dbReference>
<accession>A0A9P1C8F0</accession>
<evidence type="ECO:0000256" key="3">
    <source>
        <dbReference type="ARBA" id="ARBA00022989"/>
    </source>
</evidence>
<dbReference type="Proteomes" id="UP001152797">
    <property type="component" value="Unassembled WGS sequence"/>
</dbReference>
<proteinExistence type="predicted"/>
<dbReference type="EMBL" id="CAMXCT010001090">
    <property type="protein sequence ID" value="CAI3986533.1"/>
    <property type="molecule type" value="Genomic_DNA"/>
</dbReference>
<evidence type="ECO:0000313" key="8">
    <source>
        <dbReference type="EMBL" id="CAL4773845.1"/>
    </source>
</evidence>
<keyword evidence="2 6" id="KW-0812">Transmembrane</keyword>
<dbReference type="EMBL" id="CAMXCT030001090">
    <property type="protein sequence ID" value="CAL4773845.1"/>
    <property type="molecule type" value="Genomic_DNA"/>
</dbReference>
<evidence type="ECO:0000256" key="1">
    <source>
        <dbReference type="ARBA" id="ARBA00004141"/>
    </source>
</evidence>
<keyword evidence="3 6" id="KW-1133">Transmembrane helix</keyword>
<dbReference type="GO" id="GO:0016020">
    <property type="term" value="C:membrane"/>
    <property type="evidence" value="ECO:0007669"/>
    <property type="project" value="UniProtKB-SubCell"/>
</dbReference>
<feature type="transmembrane region" description="Helical" evidence="6">
    <location>
        <begin position="527"/>
        <end position="547"/>
    </location>
</feature>
<keyword evidence="4 6" id="KW-0472">Membrane</keyword>
<sequence length="568" mass="62676">MATKAWRNARCSRWLSLDDQMAMARLAARARLPLLARGRIGITCRRTLPALASRSAWHGRVILRANASESNPRPEDKNSSGATSHPHLRELYEGSARQMHAQMDRLSKIYRNVQLSYTFLTISGGALVLGIGYVIINWTMLRSQAAQESAEVVSQTMQNAQVQFTAREFSKELLNQLFNDEEIASTVASWTLRLLTSIQHEIGALFVHILQQDQVVDEVNRLADKLVAYLCESQTIQVETEQGQRGHARWVEVAGATCMLMGVAQLVALAHTSAGGDPDALVLAAESKKGLLDSHAFCSYYDLLLPAAPWIRDIGILLFVLIFILSTINKIKDFKGTVKIVEGFGLPCPTFMTIGAILDLIAGCVCYLTGIPVLMEWGAEFILIFMILASYVGHFKPWRETKEEFHMEMLLKNAAIIGQCLLTIGFEVPEIGKDGTPLGLNGALGSFGEFIGKIYRALKPYSYIFKYSGIILFVLVFLFGGLKHLLNFKETVEINKTFGIPLPTLSALVGPLLLLAGSGMYLTGIPVFMEIGAECLLLFLLMSTYFVHFKPLQQSGGGTRCCMLTAVL</sequence>
<name>A0A9P1C8F0_9DINO</name>
<comment type="caution">
    <text evidence="7">The sequence shown here is derived from an EMBL/GenBank/DDBJ whole genome shotgun (WGS) entry which is preliminary data.</text>
</comment>
<evidence type="ECO:0000313" key="7">
    <source>
        <dbReference type="EMBL" id="CAI3986533.1"/>
    </source>
</evidence>
<keyword evidence="9" id="KW-1185">Reference proteome</keyword>
<evidence type="ECO:0000313" key="9">
    <source>
        <dbReference type="Proteomes" id="UP001152797"/>
    </source>
</evidence>
<evidence type="ECO:0000256" key="5">
    <source>
        <dbReference type="SAM" id="MobiDB-lite"/>
    </source>
</evidence>
<feature type="transmembrane region" description="Helical" evidence="6">
    <location>
        <begin position="310"/>
        <end position="329"/>
    </location>
</feature>
<evidence type="ECO:0000256" key="4">
    <source>
        <dbReference type="ARBA" id="ARBA00023136"/>
    </source>
</evidence>